<dbReference type="Proteomes" id="UP000765160">
    <property type="component" value="Unassembled WGS sequence"/>
</dbReference>
<dbReference type="SUPFAM" id="SSF75304">
    <property type="entry name" value="Amidase signature (AS) enzymes"/>
    <property type="match status" value="1"/>
</dbReference>
<dbReference type="InterPro" id="IPR023631">
    <property type="entry name" value="Amidase_dom"/>
</dbReference>
<name>A0ABX1F1L0_9PROT</name>
<feature type="compositionally biased region" description="Low complexity" evidence="1">
    <location>
        <begin position="8"/>
        <end position="19"/>
    </location>
</feature>
<organism evidence="3 4">
    <name type="scientific">Falsiroseomonas frigidaquae</name>
    <dbReference type="NCBI Taxonomy" id="487318"/>
    <lineage>
        <taxon>Bacteria</taxon>
        <taxon>Pseudomonadati</taxon>
        <taxon>Pseudomonadota</taxon>
        <taxon>Alphaproteobacteria</taxon>
        <taxon>Acetobacterales</taxon>
        <taxon>Roseomonadaceae</taxon>
        <taxon>Falsiroseomonas</taxon>
    </lineage>
</organism>
<dbReference type="EMBL" id="JAAVTX010000004">
    <property type="protein sequence ID" value="NKE46238.1"/>
    <property type="molecule type" value="Genomic_DNA"/>
</dbReference>
<feature type="region of interest" description="Disordered" evidence="1">
    <location>
        <begin position="156"/>
        <end position="180"/>
    </location>
</feature>
<dbReference type="Pfam" id="PF01425">
    <property type="entry name" value="Amidase"/>
    <property type="match status" value="1"/>
</dbReference>
<gene>
    <name evidence="3" type="ORF">HB662_15740</name>
</gene>
<reference evidence="3 4" key="1">
    <citation type="submission" date="2020-03" db="EMBL/GenBank/DDBJ databases">
        <title>Roseomonas selenitidurans sp. nov. isolated from soil.</title>
        <authorList>
            <person name="Liu H."/>
        </authorList>
    </citation>
    <scope>NUCLEOTIDE SEQUENCE [LARGE SCALE GENOMIC DNA]</scope>
    <source>
        <strain evidence="3 4">JCM 15073</strain>
    </source>
</reference>
<proteinExistence type="predicted"/>
<accession>A0ABX1F1L0</accession>
<evidence type="ECO:0000259" key="2">
    <source>
        <dbReference type="Pfam" id="PF01425"/>
    </source>
</evidence>
<sequence length="476" mass="50211">MNDPHDTPLPVAPLAPQAPGRRIAYDPAHPLARPFVPNGAAFRAGRNSPRAFLEERLATIERDEPAIAAFVTHDLEAARRAADASMARWQGGQPLSPIDGMPLVVKDMIETIDLPTQMNSPIFRGFQARRDAACVRALRQAGAVIIGKTVTTEFACSNSGPTRNPYDSSRTPGGSSSGSAAAVGAGMASLGLGTQTHGSTIRPAGYCGAYALKPTHGALHVGGLAPLAPTLDHLGVIGASLEDVWAGARAIARFAGGTPPQPALAGPDEAPPARAPRTLVRLDTLGWQETPPSSQAAFEVAIEALARGGVRILTAENDPTTAALERALRGINEFANDLLAWEAQWPLRAYRAHGADMVGERIHNLLARADGMDEARYVRALSDRTKLRARLADFAGRVDGFVMLCSSGPAIQDHAFTGSRSYALPWTLFGAPAYALPLLVADELPLGLQVAGFAGQDAETCAIAAWVRDTLLPHVR</sequence>
<evidence type="ECO:0000313" key="3">
    <source>
        <dbReference type="EMBL" id="NKE46238.1"/>
    </source>
</evidence>
<protein>
    <submittedName>
        <fullName evidence="3">Amidase</fullName>
    </submittedName>
</protein>
<evidence type="ECO:0000313" key="4">
    <source>
        <dbReference type="Proteomes" id="UP000765160"/>
    </source>
</evidence>
<feature type="domain" description="Amidase" evidence="2">
    <location>
        <begin position="53"/>
        <end position="461"/>
    </location>
</feature>
<feature type="region of interest" description="Disordered" evidence="1">
    <location>
        <begin position="1"/>
        <end position="22"/>
    </location>
</feature>
<dbReference type="InterPro" id="IPR000120">
    <property type="entry name" value="Amidase"/>
</dbReference>
<dbReference type="PANTHER" id="PTHR11895:SF151">
    <property type="entry name" value="GLUTAMYL-TRNA(GLN) AMIDOTRANSFERASE SUBUNIT A"/>
    <property type="match status" value="1"/>
</dbReference>
<evidence type="ECO:0000256" key="1">
    <source>
        <dbReference type="SAM" id="MobiDB-lite"/>
    </source>
</evidence>
<dbReference type="InterPro" id="IPR036928">
    <property type="entry name" value="AS_sf"/>
</dbReference>
<comment type="caution">
    <text evidence="3">The sequence shown here is derived from an EMBL/GenBank/DDBJ whole genome shotgun (WGS) entry which is preliminary data.</text>
</comment>
<dbReference type="Gene3D" id="3.90.1300.10">
    <property type="entry name" value="Amidase signature (AS) domain"/>
    <property type="match status" value="1"/>
</dbReference>
<feature type="compositionally biased region" description="Polar residues" evidence="1">
    <location>
        <begin position="156"/>
        <end position="172"/>
    </location>
</feature>
<dbReference type="PANTHER" id="PTHR11895">
    <property type="entry name" value="TRANSAMIDASE"/>
    <property type="match status" value="1"/>
</dbReference>
<dbReference type="RefSeq" id="WP_168050741.1">
    <property type="nucleotide sequence ID" value="NZ_JAATJR010000004.1"/>
</dbReference>
<keyword evidence="4" id="KW-1185">Reference proteome</keyword>